<keyword evidence="5" id="KW-0997">Cell inner membrane</keyword>
<reference evidence="10 11" key="1">
    <citation type="journal article" date="2016" name="J. Zhejiang Univ. Sci. B">
        <title>Antibiotic resistance mechanisms of Myroides sp.</title>
        <authorList>
            <person name="Hu S."/>
            <person name="Yuan S."/>
            <person name="Qu H."/>
            <person name="Jiang T."/>
            <person name="Zhou Y."/>
            <person name="Wang M."/>
            <person name="Ming D."/>
        </authorList>
    </citation>
    <scope>NUCLEOTIDE SEQUENCE [LARGE SCALE GENOMIC DNA]</scope>
    <source>
        <strain evidence="10 11">PR63039</strain>
    </source>
</reference>
<evidence type="ECO:0000256" key="6">
    <source>
        <dbReference type="ARBA" id="ARBA00022692"/>
    </source>
</evidence>
<accession>A0A0S7EDW1</accession>
<proteinExistence type="inferred from homology"/>
<dbReference type="PANTHER" id="PTHR46997">
    <property type="entry name" value="LOW AFFINITY TRYPTOPHAN PERMEASE-RELATED"/>
    <property type="match status" value="1"/>
</dbReference>
<evidence type="ECO:0000256" key="1">
    <source>
        <dbReference type="ARBA" id="ARBA00004429"/>
    </source>
</evidence>
<keyword evidence="9" id="KW-0472">Membrane</keyword>
<dbReference type="InterPro" id="IPR018227">
    <property type="entry name" value="Amino_acid_transport_2"/>
</dbReference>
<keyword evidence="7" id="KW-0029">Amino-acid transport</keyword>
<evidence type="ECO:0000256" key="8">
    <source>
        <dbReference type="ARBA" id="ARBA00022989"/>
    </source>
</evidence>
<dbReference type="Gene3D" id="1.20.1740.10">
    <property type="entry name" value="Amino acid/polyamine transporter I"/>
    <property type="match status" value="1"/>
</dbReference>
<comment type="subcellular location">
    <subcellularLocation>
        <location evidence="1">Cell inner membrane</location>
        <topology evidence="1">Multi-pass membrane protein</topology>
    </subcellularLocation>
</comment>
<dbReference type="Pfam" id="PF03222">
    <property type="entry name" value="Trp_Tyr_perm"/>
    <property type="match status" value="1"/>
</dbReference>
<dbReference type="InterPro" id="IPR013059">
    <property type="entry name" value="Trp_tyr_transpt"/>
</dbReference>
<dbReference type="PANTHER" id="PTHR46997:SF2">
    <property type="entry name" value="TYROSINE-SPECIFIC TRANSPORT SYSTEM"/>
    <property type="match status" value="1"/>
</dbReference>
<dbReference type="EMBL" id="CP013690">
    <property type="protein sequence ID" value="ALU24945.1"/>
    <property type="molecule type" value="Genomic_DNA"/>
</dbReference>
<protein>
    <submittedName>
        <fullName evidence="10">Tyrosine transporter TyrP</fullName>
    </submittedName>
</protein>
<keyword evidence="6" id="KW-0812">Transmembrane</keyword>
<gene>
    <name evidence="10" type="ORF">AS202_01610</name>
</gene>
<sequence length="401" mass="44020">MNSKLIGSSLIIAGTAIGGGMLAMPIISSGVGFTGITIVMILIWLTMCYTAILLVETYKDNNPEDGLSTMTYKYLGKAGSIVTGISMLTLMYALVSAYIAGGSDILRLNLSNWLETDISPQVTAFIFTILFGGIVGLGARVVDIATRWIFIIKLIFLLIVIIVMFGYVRIDNLLQMPIESKLFFSSIPVIFTSFGFHIVVPSMVKYLDGDIKLLKKAFIYGSLLPLIVYIIWQLSILGSIDSNTFFTIIKETQGLEAVIIAVNGVSESKWMNIPLNIFFAAAILTSFLGVALALFDYVKDLSKKKAFGKNSVIIYLITFIPPLLFALYYPKGFVIALSYAAISVVITSLFIPVLMYIKVKKERQETISFLQKIAFSLIFAFGTSILVIQVLMTAGVLPILD</sequence>
<dbReference type="PRINTS" id="PR00166">
    <property type="entry name" value="AROAAPRMEASE"/>
</dbReference>
<dbReference type="GO" id="GO:0003333">
    <property type="term" value="P:amino acid transmembrane transport"/>
    <property type="evidence" value="ECO:0007669"/>
    <property type="project" value="InterPro"/>
</dbReference>
<evidence type="ECO:0000256" key="2">
    <source>
        <dbReference type="ARBA" id="ARBA00005452"/>
    </source>
</evidence>
<dbReference type="RefSeq" id="WP_006260253.1">
    <property type="nucleotide sequence ID" value="NZ_BCMQ01000007.1"/>
</dbReference>
<dbReference type="AlphaFoldDB" id="A0A0S7EDW1"/>
<evidence type="ECO:0000313" key="10">
    <source>
        <dbReference type="EMBL" id="ALU24945.1"/>
    </source>
</evidence>
<dbReference type="eggNOG" id="COG0814">
    <property type="taxonomic scope" value="Bacteria"/>
</dbReference>
<evidence type="ECO:0000256" key="4">
    <source>
        <dbReference type="ARBA" id="ARBA00022475"/>
    </source>
</evidence>
<keyword evidence="3" id="KW-0813">Transport</keyword>
<organism evidence="10 11">
    <name type="scientific">Myroides odoratimimus</name>
    <dbReference type="NCBI Taxonomy" id="76832"/>
    <lineage>
        <taxon>Bacteria</taxon>
        <taxon>Pseudomonadati</taxon>
        <taxon>Bacteroidota</taxon>
        <taxon>Flavobacteriia</taxon>
        <taxon>Flavobacteriales</taxon>
        <taxon>Flavobacteriaceae</taxon>
        <taxon>Myroides</taxon>
    </lineage>
</organism>
<evidence type="ECO:0000256" key="7">
    <source>
        <dbReference type="ARBA" id="ARBA00022970"/>
    </source>
</evidence>
<dbReference type="GO" id="GO:0005886">
    <property type="term" value="C:plasma membrane"/>
    <property type="evidence" value="ECO:0007669"/>
    <property type="project" value="UniProtKB-SubCell"/>
</dbReference>
<dbReference type="GeneID" id="66973545"/>
<dbReference type="Proteomes" id="UP000069030">
    <property type="component" value="Chromosome"/>
</dbReference>
<evidence type="ECO:0000313" key="11">
    <source>
        <dbReference type="Proteomes" id="UP000069030"/>
    </source>
</evidence>
<dbReference type="PROSITE" id="PS00594">
    <property type="entry name" value="AROMATIC_AA_PERMEASE_1"/>
    <property type="match status" value="1"/>
</dbReference>
<evidence type="ECO:0000256" key="3">
    <source>
        <dbReference type="ARBA" id="ARBA00022448"/>
    </source>
</evidence>
<dbReference type="GO" id="GO:0015173">
    <property type="term" value="F:aromatic amino acid transmembrane transporter activity"/>
    <property type="evidence" value="ECO:0007669"/>
    <property type="project" value="InterPro"/>
</dbReference>
<keyword evidence="8" id="KW-1133">Transmembrane helix</keyword>
<dbReference type="InterPro" id="IPR013061">
    <property type="entry name" value="Trp/try_permease_CS"/>
</dbReference>
<name>A0A0S7EDW1_9FLAO</name>
<comment type="similarity">
    <text evidence="2">Belongs to the amino acid/polyamine transporter 2 family. Mtr/TnaB/TyrP permease subfamily.</text>
</comment>
<keyword evidence="4" id="KW-1003">Cell membrane</keyword>
<dbReference type="KEGG" id="mod:AS202_01610"/>
<evidence type="ECO:0000256" key="5">
    <source>
        <dbReference type="ARBA" id="ARBA00022519"/>
    </source>
</evidence>
<evidence type="ECO:0000256" key="9">
    <source>
        <dbReference type="ARBA" id="ARBA00023136"/>
    </source>
</evidence>